<keyword evidence="1" id="KW-0472">Membrane</keyword>
<protein>
    <submittedName>
        <fullName evidence="3">GGDEF domain-containing protein</fullName>
        <ecNumber evidence="3">2.7.7.65</ecNumber>
    </submittedName>
</protein>
<proteinExistence type="predicted"/>
<dbReference type="EMBL" id="JBHLVX010000002">
    <property type="protein sequence ID" value="MFC0266517.1"/>
    <property type="molecule type" value="Genomic_DNA"/>
</dbReference>
<dbReference type="InterPro" id="IPR052163">
    <property type="entry name" value="DGC-Regulatory_Protein"/>
</dbReference>
<dbReference type="RefSeq" id="WP_281169621.1">
    <property type="nucleotide sequence ID" value="NZ_JBHLVX010000002.1"/>
</dbReference>
<reference evidence="3 4" key="1">
    <citation type="submission" date="2024-09" db="EMBL/GenBank/DDBJ databases">
        <authorList>
            <person name="Sun Q."/>
            <person name="Mori K."/>
        </authorList>
    </citation>
    <scope>NUCLEOTIDE SEQUENCE [LARGE SCALE GENOMIC DNA]</scope>
    <source>
        <strain evidence="3 4">CCM 7415</strain>
    </source>
</reference>
<sequence length="201" mass="22069">MLPDPPPDIRRQRRRGRIFLLAFCTTNLVLLLLLLLLLVHQQGDTRADMDRYVQLDGLLAGRQNAVREIRAALQQSHPAGDVLLKTLVERLRQCDQRAMPFRLGGDEFAVLLPCRDDSGVADYCRQLMETVAAPPCPHPAHPDSDRVTVSVGATLFEASHEALTRAYGAADGALYAVKSRGRGDWLLASATAPCFSLAQSV</sequence>
<evidence type="ECO:0000256" key="1">
    <source>
        <dbReference type="SAM" id="Phobius"/>
    </source>
</evidence>
<keyword evidence="4" id="KW-1185">Reference proteome</keyword>
<dbReference type="PANTHER" id="PTHR46663">
    <property type="entry name" value="DIGUANYLATE CYCLASE DGCT-RELATED"/>
    <property type="match status" value="1"/>
</dbReference>
<dbReference type="SUPFAM" id="SSF55073">
    <property type="entry name" value="Nucleotide cyclase"/>
    <property type="match status" value="1"/>
</dbReference>
<feature type="transmembrane region" description="Helical" evidence="1">
    <location>
        <begin position="18"/>
        <end position="39"/>
    </location>
</feature>
<evidence type="ECO:0000259" key="2">
    <source>
        <dbReference type="PROSITE" id="PS50887"/>
    </source>
</evidence>
<comment type="caution">
    <text evidence="3">The sequence shown here is derived from an EMBL/GenBank/DDBJ whole genome shotgun (WGS) entry which is preliminary data.</text>
</comment>
<dbReference type="Proteomes" id="UP001589814">
    <property type="component" value="Unassembled WGS sequence"/>
</dbReference>
<dbReference type="NCBIfam" id="TIGR00254">
    <property type="entry name" value="GGDEF"/>
    <property type="match status" value="1"/>
</dbReference>
<evidence type="ECO:0000313" key="4">
    <source>
        <dbReference type="Proteomes" id="UP001589814"/>
    </source>
</evidence>
<organism evidence="3 4">
    <name type="scientific">Kushneria aurantia</name>
    <dbReference type="NCBI Taxonomy" id="504092"/>
    <lineage>
        <taxon>Bacteria</taxon>
        <taxon>Pseudomonadati</taxon>
        <taxon>Pseudomonadota</taxon>
        <taxon>Gammaproteobacteria</taxon>
        <taxon>Oceanospirillales</taxon>
        <taxon>Halomonadaceae</taxon>
        <taxon>Kushneria</taxon>
    </lineage>
</organism>
<keyword evidence="1" id="KW-0812">Transmembrane</keyword>
<name>A0ABV6G0G8_9GAMM</name>
<dbReference type="InterPro" id="IPR029787">
    <property type="entry name" value="Nucleotide_cyclase"/>
</dbReference>
<dbReference type="CDD" id="cd01949">
    <property type="entry name" value="GGDEF"/>
    <property type="match status" value="1"/>
</dbReference>
<dbReference type="PROSITE" id="PS50887">
    <property type="entry name" value="GGDEF"/>
    <property type="match status" value="1"/>
</dbReference>
<keyword evidence="1" id="KW-1133">Transmembrane helix</keyword>
<feature type="domain" description="GGDEF" evidence="2">
    <location>
        <begin position="54"/>
        <end position="190"/>
    </location>
</feature>
<dbReference type="Pfam" id="PF00990">
    <property type="entry name" value="GGDEF"/>
    <property type="match status" value="1"/>
</dbReference>
<gene>
    <name evidence="3" type="ORF">ACFFHW_00655</name>
</gene>
<dbReference type="SMART" id="SM00267">
    <property type="entry name" value="GGDEF"/>
    <property type="match status" value="1"/>
</dbReference>
<dbReference type="EC" id="2.7.7.65" evidence="3"/>
<dbReference type="GO" id="GO:0052621">
    <property type="term" value="F:diguanylate cyclase activity"/>
    <property type="evidence" value="ECO:0007669"/>
    <property type="project" value="UniProtKB-EC"/>
</dbReference>
<dbReference type="Gene3D" id="3.30.70.270">
    <property type="match status" value="1"/>
</dbReference>
<evidence type="ECO:0000313" key="3">
    <source>
        <dbReference type="EMBL" id="MFC0266517.1"/>
    </source>
</evidence>
<accession>A0ABV6G0G8</accession>
<dbReference type="PANTHER" id="PTHR46663:SF3">
    <property type="entry name" value="SLL0267 PROTEIN"/>
    <property type="match status" value="1"/>
</dbReference>
<keyword evidence="3" id="KW-0808">Transferase</keyword>
<dbReference type="InterPro" id="IPR043128">
    <property type="entry name" value="Rev_trsase/Diguanyl_cyclase"/>
</dbReference>
<dbReference type="InterPro" id="IPR000160">
    <property type="entry name" value="GGDEF_dom"/>
</dbReference>
<keyword evidence="3" id="KW-0548">Nucleotidyltransferase</keyword>